<dbReference type="STRING" id="27835.A0A0N4YHC4"/>
<evidence type="ECO:0000313" key="3">
    <source>
        <dbReference type="Proteomes" id="UP000271162"/>
    </source>
</evidence>
<dbReference type="EMBL" id="UYSL01022112">
    <property type="protein sequence ID" value="VDL79850.1"/>
    <property type="molecule type" value="Genomic_DNA"/>
</dbReference>
<evidence type="ECO:0000313" key="2">
    <source>
        <dbReference type="EMBL" id="VDL79850.1"/>
    </source>
</evidence>
<accession>A0A0N4YHC4</accession>
<dbReference type="WBParaSite" id="NBR_0001625401-mRNA-1">
    <property type="protein sequence ID" value="NBR_0001625401-mRNA-1"/>
    <property type="gene ID" value="NBR_0001625401"/>
</dbReference>
<dbReference type="AlphaFoldDB" id="A0A0N4YHC4"/>
<sequence>MSGTVQSLQKPCKKPDFPGILFLAGIRFCGLVSRAKASILTSALLTYDAIRLRKRREDLGKHDGFVLFRCPGTSRGCVRVRRTNWRSGWCTISPGIIYVWPLDKQITAENRISTPLDTESRVSDSTVQGDRMVWEVQSGKTMIQFAHFDPLVSRAFVTDIRLAIERPTRSALQEFDQRRSLRHDGESYPKGLGENIP</sequence>
<proteinExistence type="predicted"/>
<feature type="region of interest" description="Disordered" evidence="1">
    <location>
        <begin position="178"/>
        <end position="197"/>
    </location>
</feature>
<protein>
    <submittedName>
        <fullName evidence="4">PH domain-containing protein</fullName>
    </submittedName>
</protein>
<evidence type="ECO:0000313" key="4">
    <source>
        <dbReference type="WBParaSite" id="NBR_0001625401-mRNA-1"/>
    </source>
</evidence>
<feature type="compositionally biased region" description="Basic and acidic residues" evidence="1">
    <location>
        <begin position="178"/>
        <end position="187"/>
    </location>
</feature>
<keyword evidence="3" id="KW-1185">Reference proteome</keyword>
<dbReference type="Proteomes" id="UP000271162">
    <property type="component" value="Unassembled WGS sequence"/>
</dbReference>
<evidence type="ECO:0000256" key="1">
    <source>
        <dbReference type="SAM" id="MobiDB-lite"/>
    </source>
</evidence>
<reference evidence="4" key="1">
    <citation type="submission" date="2017-02" db="UniProtKB">
        <authorList>
            <consortium name="WormBaseParasite"/>
        </authorList>
    </citation>
    <scope>IDENTIFICATION</scope>
</reference>
<gene>
    <name evidence="2" type="ORF">NBR_LOCUS16255</name>
</gene>
<organism evidence="4">
    <name type="scientific">Nippostrongylus brasiliensis</name>
    <name type="common">Rat hookworm</name>
    <dbReference type="NCBI Taxonomy" id="27835"/>
    <lineage>
        <taxon>Eukaryota</taxon>
        <taxon>Metazoa</taxon>
        <taxon>Ecdysozoa</taxon>
        <taxon>Nematoda</taxon>
        <taxon>Chromadorea</taxon>
        <taxon>Rhabditida</taxon>
        <taxon>Rhabditina</taxon>
        <taxon>Rhabditomorpha</taxon>
        <taxon>Strongyloidea</taxon>
        <taxon>Heligmosomidae</taxon>
        <taxon>Nippostrongylus</taxon>
    </lineage>
</organism>
<name>A0A0N4YHC4_NIPBR</name>
<reference evidence="2 3" key="2">
    <citation type="submission" date="2018-11" db="EMBL/GenBank/DDBJ databases">
        <authorList>
            <consortium name="Pathogen Informatics"/>
        </authorList>
    </citation>
    <scope>NUCLEOTIDE SEQUENCE [LARGE SCALE GENOMIC DNA]</scope>
</reference>